<dbReference type="InParanoid" id="A0A1W4XMV3"/>
<gene>
    <name evidence="4" type="primary">LOC108742940</name>
</gene>
<sequence length="549" mass="62577">MQRQTFKSTSTSKTCRDCTRLTAPSSLFPSKQLTQKPKQTNIKSKGIYSGPIHKEIFADKGASVEVTVKTLNANGPSATKKKDTQSTGARETWGDMLKAGKSVSNLNKFDPLRTLNFLINELQDKLQNLSDVNVQQIITDMHNIVKRMPTENSVTIKQRAMSESRKPRPINTTKLIKIASTASQTEPILDNTTVETEKFRKQWEESSKKLEINCKQLENLCSRYKREKEEIELLLKAEKDTVKYLRKKNEETKQNKEIESKFQEMKTLNSTLQMRLQEVKLENGNLQAEIRRLKTQIEMETSPSKRELKALVSDLHAQKSICDQEIIVLKHHLAKVNMEKEKFQTICNLRTKQVEEIQSEMLQLQKIVDENILDLQRTTFQPISSGGATNAGEFFESIPMAELMNNVSKSTREGTTKKATEEEQMGKEMGDNNTMPSTINSDESTQAFFLKDPPSDKLSFKELPSGDSSNHFLLRISSSESSTPRKKQRHPEPISRCLNKDRFDIPTLGEIHNTDAQANIREMFAELKRQALQVFPTLNIPSSLEFSDK</sequence>
<organism evidence="3 4">
    <name type="scientific">Agrilus planipennis</name>
    <name type="common">Emerald ash borer</name>
    <name type="synonym">Agrilus marcopoli</name>
    <dbReference type="NCBI Taxonomy" id="224129"/>
    <lineage>
        <taxon>Eukaryota</taxon>
        <taxon>Metazoa</taxon>
        <taxon>Ecdysozoa</taxon>
        <taxon>Arthropoda</taxon>
        <taxon>Hexapoda</taxon>
        <taxon>Insecta</taxon>
        <taxon>Pterygota</taxon>
        <taxon>Neoptera</taxon>
        <taxon>Endopterygota</taxon>
        <taxon>Coleoptera</taxon>
        <taxon>Polyphaga</taxon>
        <taxon>Elateriformia</taxon>
        <taxon>Buprestoidea</taxon>
        <taxon>Buprestidae</taxon>
        <taxon>Agrilinae</taxon>
        <taxon>Agrilus</taxon>
    </lineage>
</organism>
<dbReference type="RefSeq" id="XP_018333808.1">
    <property type="nucleotide sequence ID" value="XM_018478306.1"/>
</dbReference>
<feature type="region of interest" description="Disordered" evidence="2">
    <location>
        <begin position="407"/>
        <end position="440"/>
    </location>
</feature>
<evidence type="ECO:0000256" key="2">
    <source>
        <dbReference type="SAM" id="MobiDB-lite"/>
    </source>
</evidence>
<feature type="coiled-coil region" evidence="1">
    <location>
        <begin position="200"/>
        <end position="296"/>
    </location>
</feature>
<dbReference type="KEGG" id="apln:108742940"/>
<keyword evidence="1" id="KW-0175">Coiled coil</keyword>
<feature type="compositionally biased region" description="Polar residues" evidence="2">
    <location>
        <begin position="431"/>
        <end position="440"/>
    </location>
</feature>
<evidence type="ECO:0000313" key="4">
    <source>
        <dbReference type="RefSeq" id="XP_018333808.1"/>
    </source>
</evidence>
<dbReference type="STRING" id="224129.A0A1W4XMV3"/>
<evidence type="ECO:0000313" key="3">
    <source>
        <dbReference type="Proteomes" id="UP000192223"/>
    </source>
</evidence>
<evidence type="ECO:0000256" key="1">
    <source>
        <dbReference type="SAM" id="Coils"/>
    </source>
</evidence>
<accession>A0A1W4XMV3</accession>
<name>A0A1W4XMV3_AGRPL</name>
<dbReference type="GeneID" id="108742940"/>
<dbReference type="AlphaFoldDB" id="A0A1W4XMV3"/>
<protein>
    <submittedName>
        <fullName evidence="4">Uncharacterized protein LOC108742940 isoform X1</fullName>
    </submittedName>
</protein>
<reference evidence="4" key="1">
    <citation type="submission" date="2025-08" db="UniProtKB">
        <authorList>
            <consortium name="RefSeq"/>
        </authorList>
    </citation>
    <scope>IDENTIFICATION</scope>
    <source>
        <tissue evidence="4">Entire body</tissue>
    </source>
</reference>
<keyword evidence="3" id="KW-1185">Reference proteome</keyword>
<feature type="compositionally biased region" description="Basic and acidic residues" evidence="2">
    <location>
        <begin position="410"/>
        <end position="430"/>
    </location>
</feature>
<proteinExistence type="predicted"/>
<dbReference type="OrthoDB" id="8193820at2759"/>
<dbReference type="Proteomes" id="UP000192223">
    <property type="component" value="Unplaced"/>
</dbReference>